<dbReference type="KEGG" id="fki:FK004_13655"/>
<dbReference type="InterPro" id="IPR000595">
    <property type="entry name" value="cNMP-bd_dom"/>
</dbReference>
<dbReference type="CDD" id="cd00038">
    <property type="entry name" value="CAP_ED"/>
    <property type="match status" value="1"/>
</dbReference>
<gene>
    <name evidence="2" type="ORF">FK004_13655</name>
</gene>
<feature type="domain" description="Cyclic nucleotide-binding" evidence="1">
    <location>
        <begin position="10"/>
        <end position="114"/>
    </location>
</feature>
<dbReference type="Pfam" id="PF00027">
    <property type="entry name" value="cNMP_binding"/>
    <property type="match status" value="1"/>
</dbReference>
<sequence length="192" mass="22658">MEKLFEEIEKYQKLSPECKRELSALVVPKFIAKNDFFLRQGAVPDTYAFITKGLFSYYHSADNGDDVIKKFFGENSFMASTSALLQQQPSHFSICALEDSEILIYPNKEFRQLMEKYHELTLFQLKYLEINWVIAKENLEISLKYETAKQRYSTFKMEYHTIEPRLKQHQIASYLGITPTQLSRIRRDLEKS</sequence>
<name>A0A2S1LR82_9FLAO</name>
<dbReference type="SMART" id="SM00100">
    <property type="entry name" value="cNMP"/>
    <property type="match status" value="1"/>
</dbReference>
<dbReference type="PROSITE" id="PS50042">
    <property type="entry name" value="CNMP_BINDING_3"/>
    <property type="match status" value="1"/>
</dbReference>
<dbReference type="Proteomes" id="UP000244677">
    <property type="component" value="Chromosome"/>
</dbReference>
<keyword evidence="3" id="KW-1185">Reference proteome</keyword>
<dbReference type="InterPro" id="IPR018490">
    <property type="entry name" value="cNMP-bd_dom_sf"/>
</dbReference>
<evidence type="ECO:0000259" key="1">
    <source>
        <dbReference type="PROSITE" id="PS50042"/>
    </source>
</evidence>
<dbReference type="EMBL" id="CP020919">
    <property type="protein sequence ID" value="AWG26198.1"/>
    <property type="molecule type" value="Genomic_DNA"/>
</dbReference>
<accession>A0A2S1LR82</accession>
<dbReference type="OrthoDB" id="663011at2"/>
<protein>
    <submittedName>
        <fullName evidence="2">Cyclic nucleotide-binding protein</fullName>
    </submittedName>
</protein>
<proteinExistence type="predicted"/>
<dbReference type="Gene3D" id="2.60.120.10">
    <property type="entry name" value="Jelly Rolls"/>
    <property type="match status" value="1"/>
</dbReference>
<evidence type="ECO:0000313" key="3">
    <source>
        <dbReference type="Proteomes" id="UP000244677"/>
    </source>
</evidence>
<dbReference type="AlphaFoldDB" id="A0A2S1LR82"/>
<dbReference type="RefSeq" id="WP_108737733.1">
    <property type="nucleotide sequence ID" value="NZ_CP020919.1"/>
</dbReference>
<reference evidence="2 3" key="1">
    <citation type="submission" date="2017-04" db="EMBL/GenBank/DDBJ databases">
        <title>Complete genome sequence of Flavobacterium kingsejong AJ004.</title>
        <authorList>
            <person name="Lee P.C."/>
        </authorList>
    </citation>
    <scope>NUCLEOTIDE SEQUENCE [LARGE SCALE GENOMIC DNA]</scope>
    <source>
        <strain evidence="2 3">AJ004</strain>
    </source>
</reference>
<evidence type="ECO:0000313" key="2">
    <source>
        <dbReference type="EMBL" id="AWG26198.1"/>
    </source>
</evidence>
<dbReference type="SUPFAM" id="SSF51206">
    <property type="entry name" value="cAMP-binding domain-like"/>
    <property type="match status" value="1"/>
</dbReference>
<organism evidence="2 3">
    <name type="scientific">Flavobacterium kingsejongi</name>
    <dbReference type="NCBI Taxonomy" id="1678728"/>
    <lineage>
        <taxon>Bacteria</taxon>
        <taxon>Pseudomonadati</taxon>
        <taxon>Bacteroidota</taxon>
        <taxon>Flavobacteriia</taxon>
        <taxon>Flavobacteriales</taxon>
        <taxon>Flavobacteriaceae</taxon>
        <taxon>Flavobacterium</taxon>
    </lineage>
</organism>
<dbReference type="InterPro" id="IPR014710">
    <property type="entry name" value="RmlC-like_jellyroll"/>
</dbReference>